<dbReference type="GO" id="GO:0006104">
    <property type="term" value="P:succinyl-CoA metabolic process"/>
    <property type="evidence" value="ECO:0007669"/>
    <property type="project" value="TreeGrafter"/>
</dbReference>
<dbReference type="GO" id="GO:0004775">
    <property type="term" value="F:succinate-CoA ligase (ADP-forming) activity"/>
    <property type="evidence" value="ECO:0007669"/>
    <property type="project" value="TreeGrafter"/>
</dbReference>
<dbReference type="SUPFAM" id="SSF52210">
    <property type="entry name" value="Succinyl-CoA synthetase domains"/>
    <property type="match status" value="1"/>
</dbReference>
<evidence type="ECO:0000259" key="6">
    <source>
        <dbReference type="Pfam" id="PF00549"/>
    </source>
</evidence>
<dbReference type="Gene3D" id="3.30.1490.20">
    <property type="entry name" value="ATP-grasp fold, A domain"/>
    <property type="match status" value="1"/>
</dbReference>
<organism evidence="8 9">
    <name type="scientific">Larinioides sclopetarius</name>
    <dbReference type="NCBI Taxonomy" id="280406"/>
    <lineage>
        <taxon>Eukaryota</taxon>
        <taxon>Metazoa</taxon>
        <taxon>Ecdysozoa</taxon>
        <taxon>Arthropoda</taxon>
        <taxon>Chelicerata</taxon>
        <taxon>Arachnida</taxon>
        <taxon>Araneae</taxon>
        <taxon>Araneomorphae</taxon>
        <taxon>Entelegynae</taxon>
        <taxon>Araneoidea</taxon>
        <taxon>Araneidae</taxon>
        <taxon>Larinioides</taxon>
    </lineage>
</organism>
<keyword evidence="3" id="KW-0436">Ligase</keyword>
<evidence type="ECO:0000256" key="4">
    <source>
        <dbReference type="ARBA" id="ARBA00022741"/>
    </source>
</evidence>
<dbReference type="Pfam" id="PF08442">
    <property type="entry name" value="ATP-grasp_2"/>
    <property type="match status" value="1"/>
</dbReference>
<dbReference type="FunFam" id="3.30.1490.20:FF:000004">
    <property type="entry name" value="Succinate--CoA ligase [ADP-forming] subunit beta, mitochondrial"/>
    <property type="match status" value="1"/>
</dbReference>
<dbReference type="PANTHER" id="PTHR11815">
    <property type="entry name" value="SUCCINYL-COA SYNTHETASE BETA CHAIN"/>
    <property type="match status" value="1"/>
</dbReference>
<keyword evidence="4" id="KW-0547">Nucleotide-binding</keyword>
<dbReference type="SUPFAM" id="SSF56059">
    <property type="entry name" value="Glutathione synthetase ATP-binding domain-like"/>
    <property type="match status" value="1"/>
</dbReference>
<name>A0AAV2BB02_9ARAC</name>
<dbReference type="InterPro" id="IPR013815">
    <property type="entry name" value="ATP_grasp_subdomain_1"/>
</dbReference>
<accession>A0AAV2BB02</accession>
<comment type="caution">
    <text evidence="8">The sequence shown here is derived from an EMBL/GenBank/DDBJ whole genome shotgun (WGS) entry which is preliminary data.</text>
</comment>
<evidence type="ECO:0000256" key="1">
    <source>
        <dbReference type="ARBA" id="ARBA00005064"/>
    </source>
</evidence>
<dbReference type="PANTHER" id="PTHR11815:SF1">
    <property type="entry name" value="SUCCINATE--COA LIGASE [ADP-FORMING] SUBUNIT BETA, MITOCHONDRIAL"/>
    <property type="match status" value="1"/>
</dbReference>
<evidence type="ECO:0000256" key="2">
    <source>
        <dbReference type="ARBA" id="ARBA00022532"/>
    </source>
</evidence>
<evidence type="ECO:0000259" key="7">
    <source>
        <dbReference type="Pfam" id="PF08442"/>
    </source>
</evidence>
<evidence type="ECO:0000313" key="8">
    <source>
        <dbReference type="EMBL" id="CAL1292814.1"/>
    </source>
</evidence>
<keyword evidence="9" id="KW-1185">Reference proteome</keyword>
<dbReference type="InterPro" id="IPR013650">
    <property type="entry name" value="ATP-grasp_succ-CoA_synth-type"/>
</dbReference>
<evidence type="ECO:0008006" key="10">
    <source>
        <dbReference type="Google" id="ProtNLM"/>
    </source>
</evidence>
<dbReference type="EMBL" id="CAXIEN010000314">
    <property type="protein sequence ID" value="CAL1292814.1"/>
    <property type="molecule type" value="Genomic_DNA"/>
</dbReference>
<comment type="pathway">
    <text evidence="1">Carbohydrate metabolism; tricarboxylic acid cycle; succinate from succinyl-CoA (ligase route): step 1/1.</text>
</comment>
<protein>
    <recommendedName>
        <fullName evidence="10">ATP-grasp domain-containing protein</fullName>
    </recommendedName>
</protein>
<dbReference type="Gene3D" id="3.40.50.261">
    <property type="entry name" value="Succinyl-CoA synthetase domains"/>
    <property type="match status" value="1"/>
</dbReference>
<sequence length="275" mass="30392">MASSAFRLLSRTVNTVKCGKHYIPQRNLNLHEHISLSLLASAGVKVPKFGVAKTPDEALHAAEKLGSKDFVVKAQVLAGGRGKGVFEGGLKGGVKTAYSPQEAKELASQMLGKRLVTKQTGEKGVLCKEVMVAERLYTRREYYFAIMLERDFGGPVIIASSQGGVNIEEVARDNPDAIIKEPIDIMTGLSKDQALKVARYLGFKQNNIDQNAEFRQKQLFDLRDWSQEDSRLHGGNPANFLDVGGGATVTQVTEAFKLITSDPKVNYYFFYFLHY</sequence>
<feature type="domain" description="ATP-citrate synthase/succinyl-CoA ligase C-terminal" evidence="6">
    <location>
        <begin position="232"/>
        <end position="266"/>
    </location>
</feature>
<dbReference type="GO" id="GO:0005524">
    <property type="term" value="F:ATP binding"/>
    <property type="evidence" value="ECO:0007669"/>
    <property type="project" value="UniProtKB-KW"/>
</dbReference>
<dbReference type="GO" id="GO:0006099">
    <property type="term" value="P:tricarboxylic acid cycle"/>
    <property type="evidence" value="ECO:0007669"/>
    <property type="project" value="UniProtKB-KW"/>
</dbReference>
<evidence type="ECO:0000313" key="9">
    <source>
        <dbReference type="Proteomes" id="UP001497382"/>
    </source>
</evidence>
<keyword evidence="5" id="KW-0067">ATP-binding</keyword>
<evidence type="ECO:0000256" key="3">
    <source>
        <dbReference type="ARBA" id="ARBA00022598"/>
    </source>
</evidence>
<dbReference type="InterPro" id="IPR016102">
    <property type="entry name" value="Succinyl-CoA_synth-like"/>
</dbReference>
<feature type="domain" description="ATP-grasp fold succinyl-CoA synthetase-type" evidence="7">
    <location>
        <begin position="29"/>
        <end position="217"/>
    </location>
</feature>
<dbReference type="AlphaFoldDB" id="A0AAV2BB02"/>
<dbReference type="InterPro" id="IPR005811">
    <property type="entry name" value="SUCC_ACL_C"/>
</dbReference>
<evidence type="ECO:0000256" key="5">
    <source>
        <dbReference type="ARBA" id="ARBA00022840"/>
    </source>
</evidence>
<dbReference type="GO" id="GO:0005739">
    <property type="term" value="C:mitochondrion"/>
    <property type="evidence" value="ECO:0007669"/>
    <property type="project" value="TreeGrafter"/>
</dbReference>
<dbReference type="Pfam" id="PF00549">
    <property type="entry name" value="Ligase_CoA"/>
    <property type="match status" value="1"/>
</dbReference>
<reference evidence="8 9" key="1">
    <citation type="submission" date="2024-04" db="EMBL/GenBank/DDBJ databases">
        <authorList>
            <person name="Rising A."/>
            <person name="Reimegard J."/>
            <person name="Sonavane S."/>
            <person name="Akerstrom W."/>
            <person name="Nylinder S."/>
            <person name="Hedman E."/>
            <person name="Kallberg Y."/>
        </authorList>
    </citation>
    <scope>NUCLEOTIDE SEQUENCE [LARGE SCALE GENOMIC DNA]</scope>
</reference>
<keyword evidence="2" id="KW-0816">Tricarboxylic acid cycle</keyword>
<gene>
    <name evidence="8" type="ORF">LARSCL_LOCUS17863</name>
</gene>
<dbReference type="Proteomes" id="UP001497382">
    <property type="component" value="Unassembled WGS sequence"/>
</dbReference>
<dbReference type="GO" id="GO:0042709">
    <property type="term" value="C:succinate-CoA ligase complex"/>
    <property type="evidence" value="ECO:0007669"/>
    <property type="project" value="TreeGrafter"/>
</dbReference>
<proteinExistence type="predicted"/>